<evidence type="ECO:0000256" key="11">
    <source>
        <dbReference type="ARBA" id="ARBA00049515"/>
    </source>
</evidence>
<comment type="catalytic activity">
    <reaction evidence="11">
        <text>tRNA(Thr) + L-threonine + ATP = L-threonyl-tRNA(Thr) + AMP + diphosphate + H(+)</text>
        <dbReference type="Rhea" id="RHEA:24624"/>
        <dbReference type="Rhea" id="RHEA-COMP:9670"/>
        <dbReference type="Rhea" id="RHEA-COMP:9704"/>
        <dbReference type="ChEBI" id="CHEBI:15378"/>
        <dbReference type="ChEBI" id="CHEBI:30616"/>
        <dbReference type="ChEBI" id="CHEBI:33019"/>
        <dbReference type="ChEBI" id="CHEBI:57926"/>
        <dbReference type="ChEBI" id="CHEBI:78442"/>
        <dbReference type="ChEBI" id="CHEBI:78534"/>
        <dbReference type="ChEBI" id="CHEBI:456215"/>
        <dbReference type="EC" id="6.1.1.3"/>
    </reaction>
</comment>
<evidence type="ECO:0000256" key="6">
    <source>
        <dbReference type="ARBA" id="ARBA00022741"/>
    </source>
</evidence>
<dbReference type="InterPro" id="IPR002314">
    <property type="entry name" value="aa-tRNA-synt_IIb"/>
</dbReference>
<feature type="domain" description="Aminoacyl-transfer RNA synthetases class-II family profile" evidence="13">
    <location>
        <begin position="23"/>
        <end position="295"/>
    </location>
</feature>
<evidence type="ECO:0000256" key="3">
    <source>
        <dbReference type="ARBA" id="ARBA00022490"/>
    </source>
</evidence>
<evidence type="ECO:0000256" key="1">
    <source>
        <dbReference type="ARBA" id="ARBA00008226"/>
    </source>
</evidence>
<sequence>MINEHRKLGKQLQLFNISENSAGMVDWYPKGHELYRRIEGYIRSMLDRYEYREVKSPVLANDSLWQNSGHSEKYSDNMFHLSQNNLSVKPMSCPFHINIFNDMVHSYKELPFRVAEFGLCHRNEPSGALNGLFRLRAFNQDDGHIFCREAQIKNELKLYCQLLFEMYQFFGFSRELIKVKVSLRPDNKLGSDKLWDRSEMLLQEGLAEQDIVFELVEGEGAFYGAKIEFILKDSLGREWQCGTFQLDYFLAEKFDCAFINEAGEKEHPVILHRAVLGSLERFIAVLLEHYHGRLPVALNPYSIVLLPVSKEHIDYCQQLKSQLKCANISCFIDDSNNSIGYRVRDAFKKKCNFSIVIGDEEIASNQLNLRYKKTSSSVHSSNLNRFLLSH</sequence>
<keyword evidence="3" id="KW-0963">Cytoplasm</keyword>
<organism evidence="14 15">
    <name type="scientific">Pseudoalteromonas phenolica</name>
    <dbReference type="NCBI Taxonomy" id="161398"/>
    <lineage>
        <taxon>Bacteria</taxon>
        <taxon>Pseudomonadati</taxon>
        <taxon>Pseudomonadota</taxon>
        <taxon>Gammaproteobacteria</taxon>
        <taxon>Alteromonadales</taxon>
        <taxon>Pseudoalteromonadaceae</taxon>
        <taxon>Pseudoalteromonas</taxon>
    </lineage>
</organism>
<dbReference type="GO" id="GO:0005737">
    <property type="term" value="C:cytoplasm"/>
    <property type="evidence" value="ECO:0007669"/>
    <property type="project" value="UniProtKB-UniRule"/>
</dbReference>
<dbReference type="Proteomes" id="UP000291338">
    <property type="component" value="Unassembled WGS sequence"/>
</dbReference>
<proteinExistence type="inferred from homology"/>
<dbReference type="GO" id="GO:0046872">
    <property type="term" value="F:metal ion binding"/>
    <property type="evidence" value="ECO:0007669"/>
    <property type="project" value="UniProtKB-KW"/>
</dbReference>
<dbReference type="Pfam" id="PF00587">
    <property type="entry name" value="tRNA-synt_2b"/>
    <property type="match status" value="1"/>
</dbReference>
<dbReference type="GO" id="GO:0004829">
    <property type="term" value="F:threonine-tRNA ligase activity"/>
    <property type="evidence" value="ECO:0007669"/>
    <property type="project" value="UniProtKB-UniRule"/>
</dbReference>
<evidence type="ECO:0000256" key="4">
    <source>
        <dbReference type="ARBA" id="ARBA00022598"/>
    </source>
</evidence>
<evidence type="ECO:0000256" key="8">
    <source>
        <dbReference type="ARBA" id="ARBA00022840"/>
    </source>
</evidence>
<keyword evidence="7" id="KW-0862">Zinc</keyword>
<dbReference type="Pfam" id="PF03129">
    <property type="entry name" value="HGTP_anticodon"/>
    <property type="match status" value="1"/>
</dbReference>
<dbReference type="InterPro" id="IPR036621">
    <property type="entry name" value="Anticodon-bd_dom_sf"/>
</dbReference>
<dbReference type="EMBL" id="PPSX01000017">
    <property type="protein sequence ID" value="RZQ54298.1"/>
    <property type="molecule type" value="Genomic_DNA"/>
</dbReference>
<dbReference type="InterPro" id="IPR002320">
    <property type="entry name" value="Thr-tRNA-ligase_IIa"/>
</dbReference>
<dbReference type="InterPro" id="IPR045864">
    <property type="entry name" value="aa-tRNA-synth_II/BPL/LPL"/>
</dbReference>
<gene>
    <name evidence="14" type="primary">thrS</name>
    <name evidence="14" type="ORF">C1E23_04815</name>
</gene>
<reference evidence="14 15" key="1">
    <citation type="submission" date="2018-01" db="EMBL/GenBank/DDBJ databases">
        <title>Co-occurrence of chitin degradation, pigmentation and bioactivity in marine Pseudoalteromonas.</title>
        <authorList>
            <person name="Paulsen S."/>
            <person name="Gram L."/>
            <person name="Machado H."/>
        </authorList>
    </citation>
    <scope>NUCLEOTIDE SEQUENCE [LARGE SCALE GENOMIC DNA]</scope>
    <source>
        <strain evidence="14 15">S3898</strain>
    </source>
</reference>
<evidence type="ECO:0000256" key="7">
    <source>
        <dbReference type="ARBA" id="ARBA00022833"/>
    </source>
</evidence>
<evidence type="ECO:0000256" key="5">
    <source>
        <dbReference type="ARBA" id="ARBA00022723"/>
    </source>
</evidence>
<dbReference type="PANTHER" id="PTHR11451">
    <property type="entry name" value="THREONINE-TRNA LIGASE"/>
    <property type="match status" value="1"/>
</dbReference>
<keyword evidence="4 14" id="KW-0436">Ligase</keyword>
<dbReference type="RefSeq" id="WP_130254490.1">
    <property type="nucleotide sequence ID" value="NZ_PPSX01000017.1"/>
</dbReference>
<keyword evidence="8" id="KW-0067">ATP-binding</keyword>
<comment type="similarity">
    <text evidence="1">Belongs to the class-II aminoacyl-tRNA synthetase family.</text>
</comment>
<evidence type="ECO:0000259" key="13">
    <source>
        <dbReference type="PROSITE" id="PS50862"/>
    </source>
</evidence>
<dbReference type="FunFam" id="3.30.930.10:FF:000002">
    <property type="entry name" value="Threonine--tRNA ligase"/>
    <property type="match status" value="1"/>
</dbReference>
<dbReference type="Gene3D" id="3.30.930.10">
    <property type="entry name" value="Bira Bifunctional Protein, Domain 2"/>
    <property type="match status" value="1"/>
</dbReference>
<protein>
    <recommendedName>
        <fullName evidence="2 12">Threonine--tRNA ligase</fullName>
        <ecNumber evidence="2 12">6.1.1.3</ecNumber>
    </recommendedName>
</protein>
<dbReference type="GO" id="GO:0005524">
    <property type="term" value="F:ATP binding"/>
    <property type="evidence" value="ECO:0007669"/>
    <property type="project" value="UniProtKB-KW"/>
</dbReference>
<name>A0A4V2EK18_9GAMM</name>
<dbReference type="SUPFAM" id="SSF52954">
    <property type="entry name" value="Class II aaRS ABD-related"/>
    <property type="match status" value="1"/>
</dbReference>
<evidence type="ECO:0000313" key="14">
    <source>
        <dbReference type="EMBL" id="RZQ54298.1"/>
    </source>
</evidence>
<keyword evidence="5" id="KW-0479">Metal-binding</keyword>
<dbReference type="CDD" id="cd00771">
    <property type="entry name" value="ThrRS_core"/>
    <property type="match status" value="1"/>
</dbReference>
<dbReference type="PANTHER" id="PTHR11451:SF44">
    <property type="entry name" value="THREONINE--TRNA LIGASE, CHLOROPLASTIC_MITOCHONDRIAL 2"/>
    <property type="match status" value="1"/>
</dbReference>
<dbReference type="Gene3D" id="3.40.50.800">
    <property type="entry name" value="Anticodon-binding domain"/>
    <property type="match status" value="1"/>
</dbReference>
<evidence type="ECO:0000256" key="10">
    <source>
        <dbReference type="ARBA" id="ARBA00023146"/>
    </source>
</evidence>
<comment type="caution">
    <text evidence="14">The sequence shown here is derived from an EMBL/GenBank/DDBJ whole genome shotgun (WGS) entry which is preliminary data.</text>
</comment>
<dbReference type="InterPro" id="IPR033728">
    <property type="entry name" value="ThrRS_core"/>
</dbReference>
<evidence type="ECO:0000256" key="9">
    <source>
        <dbReference type="ARBA" id="ARBA00022917"/>
    </source>
</evidence>
<keyword evidence="10" id="KW-0030">Aminoacyl-tRNA synthetase</keyword>
<dbReference type="InterPro" id="IPR006195">
    <property type="entry name" value="aa-tRNA-synth_II"/>
</dbReference>
<evidence type="ECO:0000256" key="12">
    <source>
        <dbReference type="NCBIfam" id="TIGR00418"/>
    </source>
</evidence>
<evidence type="ECO:0000256" key="2">
    <source>
        <dbReference type="ARBA" id="ARBA00013163"/>
    </source>
</evidence>
<accession>A0A4V2EK18</accession>
<keyword evidence="9" id="KW-0648">Protein biosynthesis</keyword>
<dbReference type="PROSITE" id="PS50862">
    <property type="entry name" value="AA_TRNA_LIGASE_II"/>
    <property type="match status" value="1"/>
</dbReference>
<dbReference type="InterPro" id="IPR004154">
    <property type="entry name" value="Anticodon-bd"/>
</dbReference>
<dbReference type="SUPFAM" id="SSF55681">
    <property type="entry name" value="Class II aaRS and biotin synthetases"/>
    <property type="match status" value="1"/>
</dbReference>
<dbReference type="EC" id="6.1.1.3" evidence="2 12"/>
<evidence type="ECO:0000313" key="15">
    <source>
        <dbReference type="Proteomes" id="UP000291338"/>
    </source>
</evidence>
<dbReference type="PRINTS" id="PR01047">
    <property type="entry name" value="TRNASYNTHTHR"/>
</dbReference>
<dbReference type="AlphaFoldDB" id="A0A4V2EK18"/>
<dbReference type="NCBIfam" id="TIGR00418">
    <property type="entry name" value="thrS"/>
    <property type="match status" value="1"/>
</dbReference>
<keyword evidence="6" id="KW-0547">Nucleotide-binding</keyword>
<dbReference type="GO" id="GO:0006435">
    <property type="term" value="P:threonyl-tRNA aminoacylation"/>
    <property type="evidence" value="ECO:0007669"/>
    <property type="project" value="UniProtKB-UniRule"/>
</dbReference>